<organism evidence="2 3">
    <name type="scientific">Microcoleus asticus IPMA8</name>
    <dbReference type="NCBI Taxonomy" id="2563858"/>
    <lineage>
        <taxon>Bacteria</taxon>
        <taxon>Bacillati</taxon>
        <taxon>Cyanobacteriota</taxon>
        <taxon>Cyanophyceae</taxon>
        <taxon>Oscillatoriophycideae</taxon>
        <taxon>Oscillatoriales</taxon>
        <taxon>Microcoleaceae</taxon>
        <taxon>Microcoleus</taxon>
        <taxon>Microcoleus asticus</taxon>
    </lineage>
</organism>
<dbReference type="EC" id="3.1.11.6" evidence="2"/>
<accession>A0ABX2CX90</accession>
<comment type="caution">
    <text evidence="2">The sequence shown here is derived from an EMBL/GenBank/DDBJ whole genome shotgun (WGS) entry which is preliminary data.</text>
</comment>
<dbReference type="Proteomes" id="UP000702425">
    <property type="component" value="Unassembled WGS sequence"/>
</dbReference>
<keyword evidence="3" id="KW-1185">Reference proteome</keyword>
<evidence type="ECO:0000313" key="3">
    <source>
        <dbReference type="Proteomes" id="UP000702425"/>
    </source>
</evidence>
<protein>
    <submittedName>
        <fullName evidence="2">Exodeoxyribonuclease 7 large subunit</fullName>
        <ecNumber evidence="2">3.1.11.6</ecNumber>
    </submittedName>
</protein>
<evidence type="ECO:0000313" key="2">
    <source>
        <dbReference type="EMBL" id="NQE34367.1"/>
    </source>
</evidence>
<gene>
    <name evidence="2" type="primary">xseA_1</name>
    <name evidence="2" type="ORF">E5S67_02091</name>
</gene>
<dbReference type="GO" id="GO:0008855">
    <property type="term" value="F:exodeoxyribonuclease VII activity"/>
    <property type="evidence" value="ECO:0007669"/>
    <property type="project" value="UniProtKB-EC"/>
</dbReference>
<evidence type="ECO:0000259" key="1">
    <source>
        <dbReference type="Pfam" id="PF02601"/>
    </source>
</evidence>
<keyword evidence="2" id="KW-0378">Hydrolase</keyword>
<dbReference type="InterPro" id="IPR020579">
    <property type="entry name" value="Exonuc_VII_lsu_C"/>
</dbReference>
<dbReference type="Pfam" id="PF02601">
    <property type="entry name" value="Exonuc_VII_L"/>
    <property type="match status" value="1"/>
</dbReference>
<name>A0ABX2CX90_9CYAN</name>
<feature type="domain" description="Exonuclease VII large subunit C-terminal" evidence="1">
    <location>
        <begin position="13"/>
        <end position="102"/>
    </location>
</feature>
<dbReference type="Gene3D" id="1.10.287.1040">
    <property type="entry name" value="Exonuclease VII, small subunit"/>
    <property type="match status" value="1"/>
</dbReference>
<dbReference type="InterPro" id="IPR037004">
    <property type="entry name" value="Exonuc_VII_ssu_sf"/>
</dbReference>
<dbReference type="SUPFAM" id="SSF116842">
    <property type="entry name" value="XseB-like"/>
    <property type="match status" value="1"/>
</dbReference>
<sequence>MCDFNYYRHRAQRDESLADLAADKRASTPTAAAVQSVPILADIYFENKQQMLYLANAVRARFQTEEEHLQLLQNRFEAIIDRVESGELPLEEVFEQFAVAVECLQECERFLARGKEQMDLWICRSSFWPRNQIFNRR</sequence>
<reference evidence="2 3" key="1">
    <citation type="journal article" date="2020" name="Sci. Rep.">
        <title>A novel cyanobacterial geosmin producer, revising GeoA distribution and dispersion patterns in Bacteria.</title>
        <authorList>
            <person name="Churro C."/>
            <person name="Semedo-Aguiar A.P."/>
            <person name="Silva A.D."/>
            <person name="Pereira-Leal J.B."/>
            <person name="Leite R.B."/>
        </authorList>
    </citation>
    <scope>NUCLEOTIDE SEQUENCE [LARGE SCALE GENOMIC DNA]</scope>
    <source>
        <strain evidence="2 3">IPMA8</strain>
    </source>
</reference>
<dbReference type="EMBL" id="SRRZ01000030">
    <property type="protein sequence ID" value="NQE34367.1"/>
    <property type="molecule type" value="Genomic_DNA"/>
</dbReference>
<proteinExistence type="predicted"/>